<evidence type="ECO:0000313" key="4">
    <source>
        <dbReference type="Proteomes" id="UP000189274"/>
    </source>
</evidence>
<dbReference type="Pfam" id="PF17681">
    <property type="entry name" value="GCP_N_terminal"/>
    <property type="match status" value="1"/>
</dbReference>
<evidence type="ECO:0000259" key="2">
    <source>
        <dbReference type="Pfam" id="PF17681"/>
    </source>
</evidence>
<sequence>MKFENLMTSLKEECSSSSVEDIVYDSRTSKCIKGGIILNLLERHIGISRGFRNSNMLFAQIFEFITTGYLDILNKWLNFGQLDDFFDEFFISEAFPKSDIYNSYFWQNKFAIKMDLLPEQLKM</sequence>
<gene>
    <name evidence="3" type="ORF">BOH78_0731</name>
</gene>
<organism evidence="3 4">
    <name type="scientific">Pichia kudriavzevii</name>
    <name type="common">Yeast</name>
    <name type="synonym">Issatchenkia orientalis</name>
    <dbReference type="NCBI Taxonomy" id="4909"/>
    <lineage>
        <taxon>Eukaryota</taxon>
        <taxon>Fungi</taxon>
        <taxon>Dikarya</taxon>
        <taxon>Ascomycota</taxon>
        <taxon>Saccharomycotina</taxon>
        <taxon>Pichiomycetes</taxon>
        <taxon>Pichiales</taxon>
        <taxon>Pichiaceae</taxon>
        <taxon>Pichia</taxon>
    </lineage>
</organism>
<dbReference type="InterPro" id="IPR041470">
    <property type="entry name" value="GCP_N"/>
</dbReference>
<reference evidence="4" key="1">
    <citation type="journal article" date="2017" name="Genome Announc.">
        <title>Genome sequences of Cyberlindnera fabianii 65, Pichia kudriavzevii 129, and Saccharomyces cerevisiae 131 isolated from fermented masau fruits in Zimbabwe.</title>
        <authorList>
            <person name="van Rijswijck I.M.H."/>
            <person name="Derks M.F.L."/>
            <person name="Abee T."/>
            <person name="de Ridder D."/>
            <person name="Smid E.J."/>
        </authorList>
    </citation>
    <scope>NUCLEOTIDE SEQUENCE [LARGE SCALE GENOMIC DNA]</scope>
    <source>
        <strain evidence="4">129</strain>
    </source>
</reference>
<dbReference type="AlphaFoldDB" id="A0A1V2LSG7"/>
<dbReference type="Proteomes" id="UP000189274">
    <property type="component" value="Unassembled WGS sequence"/>
</dbReference>
<protein>
    <submittedName>
        <fullName evidence="3">Spindle pole body component SPC97</fullName>
    </submittedName>
</protein>
<comment type="caution">
    <text evidence="3">The sequence shown here is derived from an EMBL/GenBank/DDBJ whole genome shotgun (WGS) entry which is preliminary data.</text>
</comment>
<dbReference type="GO" id="GO:0005874">
    <property type="term" value="C:microtubule"/>
    <property type="evidence" value="ECO:0007669"/>
    <property type="project" value="UniProtKB-KW"/>
</dbReference>
<accession>A0A1V2LSG7</accession>
<keyword evidence="1" id="KW-0493">Microtubule</keyword>
<feature type="domain" description="Gamma tubulin complex component protein N-terminal" evidence="2">
    <location>
        <begin position="22"/>
        <end position="121"/>
    </location>
</feature>
<evidence type="ECO:0000313" key="3">
    <source>
        <dbReference type="EMBL" id="ONH76818.1"/>
    </source>
</evidence>
<proteinExistence type="predicted"/>
<dbReference type="VEuPathDB" id="FungiDB:C5L36_0A02750"/>
<dbReference type="EMBL" id="MQVM01000003">
    <property type="protein sequence ID" value="ONH76818.1"/>
    <property type="molecule type" value="Genomic_DNA"/>
</dbReference>
<name>A0A1V2LSG7_PICKU</name>
<evidence type="ECO:0000256" key="1">
    <source>
        <dbReference type="ARBA" id="ARBA00022701"/>
    </source>
</evidence>